<keyword evidence="1" id="KW-0805">Transcription regulation</keyword>
<dbReference type="PATRIC" id="fig|749414.3.peg.6604"/>
<keyword evidence="3" id="KW-0010">Activator</keyword>
<accession>D7BTW1</accession>
<evidence type="ECO:0000256" key="2">
    <source>
        <dbReference type="ARBA" id="ARBA00023125"/>
    </source>
</evidence>
<reference evidence="6 7" key="1">
    <citation type="journal article" date="2010" name="J. Bacteriol.">
        <title>Genome sequence of the milbemycin-producing bacterium Streptomyces bingchenggensis.</title>
        <authorList>
            <person name="Wang X.J."/>
            <person name="Yan Y.J."/>
            <person name="Zhang B."/>
            <person name="An J."/>
            <person name="Wang J.J."/>
            <person name="Tian J."/>
            <person name="Jiang L."/>
            <person name="Chen Y.H."/>
            <person name="Huang S.X."/>
            <person name="Yin M."/>
            <person name="Zhang J."/>
            <person name="Gao A.L."/>
            <person name="Liu C.X."/>
            <person name="Zhu Z.X."/>
            <person name="Xiang W.S."/>
        </authorList>
    </citation>
    <scope>NUCLEOTIDE SEQUENCE [LARGE SCALE GENOMIC DNA]</scope>
    <source>
        <strain evidence="6 7">BCW-1</strain>
    </source>
</reference>
<dbReference type="InterPro" id="IPR050204">
    <property type="entry name" value="AraC_XylS_family_regulators"/>
</dbReference>
<name>D7BTW1_STRBB</name>
<evidence type="ECO:0000313" key="7">
    <source>
        <dbReference type="Proteomes" id="UP000000377"/>
    </source>
</evidence>
<dbReference type="PROSITE" id="PS01124">
    <property type="entry name" value="HTH_ARAC_FAMILY_2"/>
    <property type="match status" value="1"/>
</dbReference>
<evidence type="ECO:0000256" key="3">
    <source>
        <dbReference type="ARBA" id="ARBA00023159"/>
    </source>
</evidence>
<keyword evidence="2" id="KW-0238">DNA-binding</keyword>
<dbReference type="SUPFAM" id="SSF51215">
    <property type="entry name" value="Regulatory protein AraC"/>
    <property type="match status" value="1"/>
</dbReference>
<feature type="domain" description="HTH araC/xylS-type" evidence="5">
    <location>
        <begin position="172"/>
        <end position="269"/>
    </location>
</feature>
<organism evidence="6 7">
    <name type="scientific">Streptomyces bingchenggensis (strain BCW-1)</name>
    <dbReference type="NCBI Taxonomy" id="749414"/>
    <lineage>
        <taxon>Bacteria</taxon>
        <taxon>Bacillati</taxon>
        <taxon>Actinomycetota</taxon>
        <taxon>Actinomycetes</taxon>
        <taxon>Kitasatosporales</taxon>
        <taxon>Streptomycetaceae</taxon>
        <taxon>Streptomyces</taxon>
    </lineage>
</organism>
<dbReference type="InterPro" id="IPR009057">
    <property type="entry name" value="Homeodomain-like_sf"/>
</dbReference>
<evidence type="ECO:0000259" key="5">
    <source>
        <dbReference type="PROSITE" id="PS01124"/>
    </source>
</evidence>
<dbReference type="eggNOG" id="COG2207">
    <property type="taxonomic scope" value="Bacteria"/>
</dbReference>
<dbReference type="PROSITE" id="PS00041">
    <property type="entry name" value="HTH_ARAC_FAMILY_1"/>
    <property type="match status" value="1"/>
</dbReference>
<proteinExistence type="predicted"/>
<dbReference type="Pfam" id="PF12833">
    <property type="entry name" value="HTH_18"/>
    <property type="match status" value="1"/>
</dbReference>
<dbReference type="InterPro" id="IPR018062">
    <property type="entry name" value="HTH_AraC-typ_CS"/>
</dbReference>
<dbReference type="HOGENOM" id="CLU_000445_88_16_11"/>
<dbReference type="InterPro" id="IPR018060">
    <property type="entry name" value="HTH_AraC"/>
</dbReference>
<dbReference type="KEGG" id="sbh:SBI_06410"/>
<dbReference type="Gene3D" id="1.10.10.60">
    <property type="entry name" value="Homeodomain-like"/>
    <property type="match status" value="1"/>
</dbReference>
<keyword evidence="7" id="KW-1185">Reference proteome</keyword>
<dbReference type="STRING" id="749414.SBI_06410"/>
<evidence type="ECO:0000256" key="1">
    <source>
        <dbReference type="ARBA" id="ARBA00023015"/>
    </source>
</evidence>
<gene>
    <name evidence="6" type="ordered locus">SBI_06410</name>
</gene>
<dbReference type="SMART" id="SM00342">
    <property type="entry name" value="HTH_ARAC"/>
    <property type="match status" value="1"/>
</dbReference>
<dbReference type="PANTHER" id="PTHR46796">
    <property type="entry name" value="HTH-TYPE TRANSCRIPTIONAL ACTIVATOR RHAS-RELATED"/>
    <property type="match status" value="1"/>
</dbReference>
<sequence>MAIMPEAEQAGVPRESDDVPDVVVVDGRAQSYSGNVHEELKVVLVLDSAFTVRRRGTTFRAAPGQLVALHPDDAHSGTPDDLGSAHWLIMCLSPSLIAEATTPEAVRFGDPVIPDAGLAERFRAVHGSFYRPSGPSGSALARETGVLEFVSMLAGQSPGAEGEPRVGRRIPEIVREYLRENLARNVTLDELSAVAGLSKYRLAHVCKAWFGLPPHKLHLRLRLDRSRELLRHDMGIAEVAFETGFHDQPHLTRVFAQAYGLTPAVYQATFRGAVWRGRDPYSSG</sequence>
<dbReference type="EMBL" id="CP002047">
    <property type="protein sequence ID" value="ADI09530.1"/>
    <property type="molecule type" value="Genomic_DNA"/>
</dbReference>
<dbReference type="Proteomes" id="UP000000377">
    <property type="component" value="Chromosome"/>
</dbReference>
<evidence type="ECO:0000256" key="4">
    <source>
        <dbReference type="ARBA" id="ARBA00023163"/>
    </source>
</evidence>
<protein>
    <submittedName>
        <fullName evidence="6">Putative helix-turn-helix AraC-type trancriptional regulator</fullName>
    </submittedName>
</protein>
<evidence type="ECO:0000313" key="6">
    <source>
        <dbReference type="EMBL" id="ADI09530.1"/>
    </source>
</evidence>
<dbReference type="InterPro" id="IPR003313">
    <property type="entry name" value="AraC-bd"/>
</dbReference>
<dbReference type="AlphaFoldDB" id="D7BTW1"/>
<dbReference type="PANTHER" id="PTHR46796:SF2">
    <property type="entry name" value="TRANSCRIPTIONAL REGULATORY PROTEIN"/>
    <property type="match status" value="1"/>
</dbReference>
<dbReference type="GO" id="GO:0043565">
    <property type="term" value="F:sequence-specific DNA binding"/>
    <property type="evidence" value="ECO:0007669"/>
    <property type="project" value="InterPro"/>
</dbReference>
<dbReference type="SUPFAM" id="SSF46689">
    <property type="entry name" value="Homeodomain-like"/>
    <property type="match status" value="2"/>
</dbReference>
<dbReference type="Pfam" id="PF02311">
    <property type="entry name" value="AraC_binding"/>
    <property type="match status" value="1"/>
</dbReference>
<keyword evidence="4" id="KW-0804">Transcription</keyword>
<dbReference type="InterPro" id="IPR037923">
    <property type="entry name" value="HTH-like"/>
</dbReference>
<dbReference type="GO" id="GO:0003700">
    <property type="term" value="F:DNA-binding transcription factor activity"/>
    <property type="evidence" value="ECO:0007669"/>
    <property type="project" value="InterPro"/>
</dbReference>